<protein>
    <submittedName>
        <fullName evidence="1">Uncharacterized protein</fullName>
    </submittedName>
</protein>
<proteinExistence type="predicted"/>
<accession>K0JWT4</accession>
<dbReference type="AlphaFoldDB" id="K0JWT4"/>
<dbReference type="HOGENOM" id="CLU_1395433_0_0_11"/>
<name>K0JWT4_SACES</name>
<gene>
    <name evidence="1" type="ordered locus">BN6_13080</name>
</gene>
<evidence type="ECO:0000313" key="1">
    <source>
        <dbReference type="EMBL" id="CCH28633.1"/>
    </source>
</evidence>
<dbReference type="KEGG" id="sesp:BN6_13080"/>
<keyword evidence="2" id="KW-1185">Reference proteome</keyword>
<reference evidence="1 2" key="1">
    <citation type="journal article" date="2012" name="BMC Genomics">
        <title>Complete genome sequence of Saccharothrix espanaensis DSM 44229T and comparison to the other completely sequenced Pseudonocardiaceae.</title>
        <authorList>
            <person name="Strobel T."/>
            <person name="Al-Dilaimi A."/>
            <person name="Blom J."/>
            <person name="Gessner A."/>
            <person name="Kalinowski J."/>
            <person name="Luzhetska M."/>
            <person name="Puhler A."/>
            <person name="Szczepanowski R."/>
            <person name="Bechthold A."/>
            <person name="Ruckert C."/>
        </authorList>
    </citation>
    <scope>NUCLEOTIDE SEQUENCE [LARGE SCALE GENOMIC DNA]</scope>
    <source>
        <strain evidence="2">ATCC 51144 / DSM 44229 / JCM 9112 / NBRC 15066 / NRRL 15764</strain>
    </source>
</reference>
<dbReference type="Proteomes" id="UP000006281">
    <property type="component" value="Chromosome"/>
</dbReference>
<evidence type="ECO:0000313" key="2">
    <source>
        <dbReference type="Proteomes" id="UP000006281"/>
    </source>
</evidence>
<dbReference type="STRING" id="1179773.BN6_13080"/>
<sequence>MGRVRIGDSVRAGGRRRVRGGLVGSAVFGDRASFGVVVKPADVVHGGGRGIRIFVTGVDFTVGDDQVYVPHFLFSVGRTIDALRDWPDLTPYEAVFGGRDPKVLHEKVDDDSLDDSALPKYFTGRLAFMEWGEITFGFRSYLFRFGDRAWLTCRAHAHGSALHVVPIDLTVMRDLLTRAHQVVKVDYEAYRARIG</sequence>
<dbReference type="PATRIC" id="fig|1179773.3.peg.1313"/>
<organism evidence="1 2">
    <name type="scientific">Saccharothrix espanaensis (strain ATCC 51144 / DSM 44229 / JCM 9112 / NBRC 15066 / NRRL 15764)</name>
    <dbReference type="NCBI Taxonomy" id="1179773"/>
    <lineage>
        <taxon>Bacteria</taxon>
        <taxon>Bacillati</taxon>
        <taxon>Actinomycetota</taxon>
        <taxon>Actinomycetes</taxon>
        <taxon>Pseudonocardiales</taxon>
        <taxon>Pseudonocardiaceae</taxon>
        <taxon>Saccharothrix</taxon>
    </lineage>
</organism>
<dbReference type="EMBL" id="HE804045">
    <property type="protein sequence ID" value="CCH28633.1"/>
    <property type="molecule type" value="Genomic_DNA"/>
</dbReference>